<name>A0A5J4V5I9_9EUKA</name>
<keyword evidence="3" id="KW-0408">Iron</keyword>
<dbReference type="InterPro" id="IPR035938">
    <property type="entry name" value="Hemerythrin-like_sf"/>
</dbReference>
<comment type="caution">
    <text evidence="4">The sequence shown here is derived from an EMBL/GenBank/DDBJ whole genome shotgun (WGS) entry which is preliminary data.</text>
</comment>
<dbReference type="Gene3D" id="1.20.120.50">
    <property type="entry name" value="Hemerythrin-like"/>
    <property type="match status" value="1"/>
</dbReference>
<evidence type="ECO:0000256" key="1">
    <source>
        <dbReference type="ARBA" id="ARBA00010587"/>
    </source>
</evidence>
<evidence type="ECO:0000256" key="3">
    <source>
        <dbReference type="ARBA" id="ARBA00023004"/>
    </source>
</evidence>
<reference evidence="4 5" key="1">
    <citation type="submission" date="2019-03" db="EMBL/GenBank/DDBJ databases">
        <title>Single cell metagenomics reveals metabolic interactions within the superorganism composed of flagellate Streblomastix strix and complex community of Bacteroidetes bacteria on its surface.</title>
        <authorList>
            <person name="Treitli S.C."/>
            <person name="Kolisko M."/>
            <person name="Husnik F."/>
            <person name="Keeling P."/>
            <person name="Hampl V."/>
        </authorList>
    </citation>
    <scope>NUCLEOTIDE SEQUENCE [LARGE SCALE GENOMIC DNA]</scope>
    <source>
        <strain evidence="4">ST1C</strain>
    </source>
</reference>
<proteinExistence type="inferred from homology"/>
<keyword evidence="2" id="KW-0479">Metal-binding</keyword>
<gene>
    <name evidence="4" type="ORF">EZS28_026841</name>
</gene>
<accession>A0A5J4V5I9</accession>
<dbReference type="GO" id="GO:0046872">
    <property type="term" value="F:metal ion binding"/>
    <property type="evidence" value="ECO:0007669"/>
    <property type="project" value="UniProtKB-KW"/>
</dbReference>
<dbReference type="SUPFAM" id="SSF47188">
    <property type="entry name" value="Hemerythrin-like"/>
    <property type="match status" value="1"/>
</dbReference>
<evidence type="ECO:0000313" key="4">
    <source>
        <dbReference type="EMBL" id="KAA6377634.1"/>
    </source>
</evidence>
<sequence length="224" mass="25665">MTYSEEWNELKDTQIVLSNYQSIKSIRQHASHGNLGSAIQMNIGEGNQHHKVDESALMNKTQLKDIVKKQLEIARIVIRATFHALYDEEHLIHNYKIAHSHKKVHHIQHAALIRKIQSQMLSIANSSHSKDGYSLIPSTHAQQLIQLYASWLTDHVQKNDRELTTLLIGKAPESELERDISVPAELIVPPSYKSFLDSDNASLQDKKLFNMMIRVMKLKLHTSH</sequence>
<evidence type="ECO:0000313" key="5">
    <source>
        <dbReference type="Proteomes" id="UP000324800"/>
    </source>
</evidence>
<dbReference type="Proteomes" id="UP000324800">
    <property type="component" value="Unassembled WGS sequence"/>
</dbReference>
<evidence type="ECO:0008006" key="6">
    <source>
        <dbReference type="Google" id="ProtNLM"/>
    </source>
</evidence>
<evidence type="ECO:0000256" key="2">
    <source>
        <dbReference type="ARBA" id="ARBA00022723"/>
    </source>
</evidence>
<protein>
    <recommendedName>
        <fullName evidence="6">Hemerythrin-like domain-containing protein</fullName>
    </recommendedName>
</protein>
<organism evidence="4 5">
    <name type="scientific">Streblomastix strix</name>
    <dbReference type="NCBI Taxonomy" id="222440"/>
    <lineage>
        <taxon>Eukaryota</taxon>
        <taxon>Metamonada</taxon>
        <taxon>Preaxostyla</taxon>
        <taxon>Oxymonadida</taxon>
        <taxon>Streblomastigidae</taxon>
        <taxon>Streblomastix</taxon>
    </lineage>
</organism>
<comment type="similarity">
    <text evidence="1">Belongs to the hemerythrin family.</text>
</comment>
<dbReference type="AlphaFoldDB" id="A0A5J4V5I9"/>
<dbReference type="EMBL" id="SNRW01009681">
    <property type="protein sequence ID" value="KAA6377634.1"/>
    <property type="molecule type" value="Genomic_DNA"/>
</dbReference>